<protein>
    <submittedName>
        <fullName evidence="1">Uncharacterized protein</fullName>
    </submittedName>
</protein>
<dbReference type="AlphaFoldDB" id="A0A4P6F5F3"/>
<reference evidence="1 2" key="1">
    <citation type="submission" date="2019-01" db="EMBL/GenBank/DDBJ databases">
        <title>Genome sequencing of strain FW10M-9.</title>
        <authorList>
            <person name="Heo J."/>
            <person name="Kim S.-J."/>
            <person name="Kim J.-S."/>
            <person name="Hong S.-B."/>
            <person name="Kwon S.-W."/>
        </authorList>
    </citation>
    <scope>NUCLEOTIDE SEQUENCE [LARGE SCALE GENOMIC DNA]</scope>
    <source>
        <strain evidence="1 2">FW10M-9</strain>
    </source>
</reference>
<dbReference type="RefSeq" id="WP_129187506.1">
    <property type="nucleotide sequence ID" value="NZ_CP035493.1"/>
</dbReference>
<dbReference type="OrthoDB" id="3830856at2"/>
<evidence type="ECO:0000313" key="2">
    <source>
        <dbReference type="Proteomes" id="UP000292118"/>
    </source>
</evidence>
<dbReference type="Proteomes" id="UP000292118">
    <property type="component" value="Chromosome"/>
</dbReference>
<sequence length="386" mass="41283">MSVTMDAPQILTGAAAEAVASENLNAGGFRKPAVRDFTKLVETANLWHDFLHGSIRESKRAGLYIQENITTSDLPYLLGAVLDRELLNKYEEYPTVWQGFATKSLVRDFKPKKLNDLLGGRAILDVVGEGAPYKRVPLSDAEYSLSVAKRGNIIPVTFEDLVNDDLDALRNLPDRQASAARFTEDYVATSAIVDAAGSKTAFFVTVGTDKLTAANIAKAVSTVTARKDSEGLPVILPKLVLMVPPALQITALEILNAVEIEVSADSTAAAPRGAKTVRASNYLKAMVTLVVNPWLTVIDKSANAGSTWYLLPDPSGPRPAVAVGFLRGHETPDLRVKADTGQRIGGGAISPEDGSFDDDSIEYRVRHVTGSTTVDPLGAYASNGSN</sequence>
<dbReference type="Pfam" id="PF25209">
    <property type="entry name" value="Phage_capsid_4"/>
    <property type="match status" value="1"/>
</dbReference>
<dbReference type="EMBL" id="CP035493">
    <property type="protein sequence ID" value="QAY69993.1"/>
    <property type="molecule type" value="Genomic_DNA"/>
</dbReference>
<organism evidence="1 2">
    <name type="scientific">Xylanimonas protaetiae</name>
    <dbReference type="NCBI Taxonomy" id="2509457"/>
    <lineage>
        <taxon>Bacteria</taxon>
        <taxon>Bacillati</taxon>
        <taxon>Actinomycetota</taxon>
        <taxon>Actinomycetes</taxon>
        <taxon>Micrococcales</taxon>
        <taxon>Promicromonosporaceae</taxon>
        <taxon>Xylanimonas</taxon>
    </lineage>
</organism>
<keyword evidence="2" id="KW-1185">Reference proteome</keyword>
<accession>A0A4P6F5F3</accession>
<evidence type="ECO:0000313" key="1">
    <source>
        <dbReference type="EMBL" id="QAY69993.1"/>
    </source>
</evidence>
<proteinExistence type="predicted"/>
<dbReference type="KEGG" id="xya:ET471_08080"/>
<name>A0A4P6F5F3_9MICO</name>
<gene>
    <name evidence="1" type="ORF">ET471_08080</name>
</gene>